<comment type="caution">
    <text evidence="1">The sequence shown here is derived from an EMBL/GenBank/DDBJ whole genome shotgun (WGS) entry which is preliminary data.</text>
</comment>
<protein>
    <submittedName>
        <fullName evidence="1">Uncharacterized protein</fullName>
    </submittedName>
</protein>
<dbReference type="EMBL" id="SEKV01000753">
    <property type="protein sequence ID" value="TFY53973.1"/>
    <property type="molecule type" value="Genomic_DNA"/>
</dbReference>
<organism evidence="1 2">
    <name type="scientific">Rhodofomes roseus</name>
    <dbReference type="NCBI Taxonomy" id="34475"/>
    <lineage>
        <taxon>Eukaryota</taxon>
        <taxon>Fungi</taxon>
        <taxon>Dikarya</taxon>
        <taxon>Basidiomycota</taxon>
        <taxon>Agaricomycotina</taxon>
        <taxon>Agaricomycetes</taxon>
        <taxon>Polyporales</taxon>
        <taxon>Rhodofomes</taxon>
    </lineage>
</organism>
<dbReference type="Proteomes" id="UP000298390">
    <property type="component" value="Unassembled WGS sequence"/>
</dbReference>
<evidence type="ECO:0000313" key="1">
    <source>
        <dbReference type="EMBL" id="TFY53973.1"/>
    </source>
</evidence>
<name>A0A4Y9XX08_9APHY</name>
<evidence type="ECO:0000313" key="2">
    <source>
        <dbReference type="Proteomes" id="UP000298390"/>
    </source>
</evidence>
<gene>
    <name evidence="1" type="ORF">EVJ58_g9134</name>
</gene>
<feature type="non-terminal residue" evidence="1">
    <location>
        <position position="1"/>
    </location>
</feature>
<proteinExistence type="predicted"/>
<dbReference type="AlphaFoldDB" id="A0A4Y9XX08"/>
<accession>A0A4Y9XX08</accession>
<reference evidence="1 2" key="1">
    <citation type="submission" date="2019-01" db="EMBL/GenBank/DDBJ databases">
        <title>Genome sequencing of the rare red list fungi Fomitopsis rosea.</title>
        <authorList>
            <person name="Buettner E."/>
            <person name="Kellner H."/>
        </authorList>
    </citation>
    <scope>NUCLEOTIDE SEQUENCE [LARGE SCALE GENOMIC DNA]</scope>
    <source>
        <strain evidence="1 2">DSM 105464</strain>
    </source>
</reference>
<sequence>AASSVHGAWDSFKQHHRRGKIHKAGKAIGLVNDAANAASSVGQAWQSFHGREESPYEFLYERDYELDDLE</sequence>